<dbReference type="PANTHER" id="PTHR31811:SF0">
    <property type="entry name" value="TRNA A64-2'-O-RIBOSYLPHOSPHATE TRANSFERASE"/>
    <property type="match status" value="1"/>
</dbReference>
<evidence type="ECO:0008006" key="5">
    <source>
        <dbReference type="Google" id="ProtNLM"/>
    </source>
</evidence>
<proteinExistence type="predicted"/>
<dbReference type="Pfam" id="PF17184">
    <property type="entry name" value="Rit1_C"/>
    <property type="match status" value="1"/>
</dbReference>
<dbReference type="PANTHER" id="PTHR31811">
    <property type="entry name" value="TRNA A64-2'-O-RIBOSYLPHOSPHATE TRANSFERASE"/>
    <property type="match status" value="1"/>
</dbReference>
<feature type="domain" description="Rit1 N-terminal" evidence="2">
    <location>
        <begin position="1"/>
        <end position="160"/>
    </location>
</feature>
<dbReference type="InterPro" id="IPR033449">
    <property type="entry name" value="Rit1_N"/>
</dbReference>
<dbReference type="GO" id="GO:0019988">
    <property type="term" value="P:charged-tRNA amino acid modification"/>
    <property type="evidence" value="ECO:0007669"/>
    <property type="project" value="InterPro"/>
</dbReference>
<dbReference type="OrthoDB" id="45256at2759"/>
<accession>A0A3D8SMC0</accession>
<dbReference type="InterPro" id="IPR007306">
    <property type="entry name" value="Rit1"/>
</dbReference>
<organism evidence="3 4">
    <name type="scientific">Coleophoma crateriformis</name>
    <dbReference type="NCBI Taxonomy" id="565419"/>
    <lineage>
        <taxon>Eukaryota</taxon>
        <taxon>Fungi</taxon>
        <taxon>Dikarya</taxon>
        <taxon>Ascomycota</taxon>
        <taxon>Pezizomycotina</taxon>
        <taxon>Leotiomycetes</taxon>
        <taxon>Helotiales</taxon>
        <taxon>Dermateaceae</taxon>
        <taxon>Coleophoma</taxon>
    </lineage>
</organism>
<sequence length="332" mass="36650">MPDALSKTIPVWCSVVNRFLFPDLVQFHDVYTPPQVVSQSEHAQIAELLPSFLTSLRALDLSIDRLRAQITKPLRPFWITPDTGFAPTSVVFEEFHPIICCTVSRRVSGGEVSEGGYIQGAGDDTENWACGLTPVVFWENQGVLLETSESDLPDLIQDLVSRADPAPGINRRCVNPTSCLYIAPVSAVTASDKDVLSVLLLPKVTDESTWVKSFTRLEVGLGHSKLGSRNLRAALPFVVTHVRKYIAANPQSSIVIACESGKDFAVGVALALLCLLFDQDGSIMEIEDPRRKPIDKTFIRQRLGWISTSMPDANPNRATLQSINSFLMERHF</sequence>
<comment type="caution">
    <text evidence="3">The sequence shown here is derived from an EMBL/GenBank/DDBJ whole genome shotgun (WGS) entry which is preliminary data.</text>
</comment>
<evidence type="ECO:0000313" key="3">
    <source>
        <dbReference type="EMBL" id="RDW87331.1"/>
    </source>
</evidence>
<evidence type="ECO:0000259" key="2">
    <source>
        <dbReference type="Pfam" id="PF17184"/>
    </source>
</evidence>
<gene>
    <name evidence="3" type="ORF">BP5796_03025</name>
</gene>
<name>A0A3D8SMC0_9HELO</name>
<dbReference type="InterPro" id="IPR033421">
    <property type="entry name" value="Rit1_DUSP-like"/>
</dbReference>
<keyword evidence="4" id="KW-1185">Reference proteome</keyword>
<dbReference type="Pfam" id="PF04179">
    <property type="entry name" value="Init_tRNA_PT"/>
    <property type="match status" value="1"/>
</dbReference>
<dbReference type="GO" id="GO:0043399">
    <property type="term" value="F:tRNA adenosine(64)-2'-O-ribosylphosphate transferase activity"/>
    <property type="evidence" value="ECO:0007669"/>
    <property type="project" value="InterPro"/>
</dbReference>
<dbReference type="EMBL" id="PDLN01000004">
    <property type="protein sequence ID" value="RDW87331.1"/>
    <property type="molecule type" value="Genomic_DNA"/>
</dbReference>
<dbReference type="AlphaFoldDB" id="A0A3D8SMC0"/>
<dbReference type="Proteomes" id="UP000256328">
    <property type="component" value="Unassembled WGS sequence"/>
</dbReference>
<feature type="domain" description="Rit1 DUSP-like" evidence="1">
    <location>
        <begin position="216"/>
        <end position="327"/>
    </location>
</feature>
<evidence type="ECO:0000259" key="1">
    <source>
        <dbReference type="Pfam" id="PF04179"/>
    </source>
</evidence>
<reference evidence="3 4" key="1">
    <citation type="journal article" date="2018" name="IMA Fungus">
        <title>IMA Genome-F 9: Draft genome sequence of Annulohypoxylon stygium, Aspergillus mulundensis, Berkeleyomyces basicola (syn. Thielaviopsis basicola), Ceratocystis smalleyi, two Cercospora beticola strains, Coleophoma cylindrospora, Fusarium fracticaudum, Phialophora cf. hyalina, and Morchella septimelata.</title>
        <authorList>
            <person name="Wingfield B.D."/>
            <person name="Bills G.F."/>
            <person name="Dong Y."/>
            <person name="Huang W."/>
            <person name="Nel W.J."/>
            <person name="Swalarsk-Parry B.S."/>
            <person name="Vaghefi N."/>
            <person name="Wilken P.M."/>
            <person name="An Z."/>
            <person name="de Beer Z.W."/>
            <person name="De Vos L."/>
            <person name="Chen L."/>
            <person name="Duong T.A."/>
            <person name="Gao Y."/>
            <person name="Hammerbacher A."/>
            <person name="Kikkert J.R."/>
            <person name="Li Y."/>
            <person name="Li H."/>
            <person name="Li K."/>
            <person name="Li Q."/>
            <person name="Liu X."/>
            <person name="Ma X."/>
            <person name="Naidoo K."/>
            <person name="Pethybridge S.J."/>
            <person name="Sun J."/>
            <person name="Steenkamp E.T."/>
            <person name="van der Nest M.A."/>
            <person name="van Wyk S."/>
            <person name="Wingfield M.J."/>
            <person name="Xiong C."/>
            <person name="Yue Q."/>
            <person name="Zhang X."/>
        </authorList>
    </citation>
    <scope>NUCLEOTIDE SEQUENCE [LARGE SCALE GENOMIC DNA]</scope>
    <source>
        <strain evidence="3 4">BP5796</strain>
    </source>
</reference>
<protein>
    <recommendedName>
        <fullName evidence="5">Initiator tRNA phosphoribosyl transferase</fullName>
    </recommendedName>
</protein>
<evidence type="ECO:0000313" key="4">
    <source>
        <dbReference type="Proteomes" id="UP000256328"/>
    </source>
</evidence>
<dbReference type="GO" id="GO:0005737">
    <property type="term" value="C:cytoplasm"/>
    <property type="evidence" value="ECO:0007669"/>
    <property type="project" value="TreeGrafter"/>
</dbReference>